<name>D4U252_9ACTO</name>
<organism evidence="1 2">
    <name type="scientific">Schaalia odontolytica F0309</name>
    <dbReference type="NCBI Taxonomy" id="649742"/>
    <lineage>
        <taxon>Bacteria</taxon>
        <taxon>Bacillati</taxon>
        <taxon>Actinomycetota</taxon>
        <taxon>Actinomycetes</taxon>
        <taxon>Actinomycetales</taxon>
        <taxon>Actinomycetaceae</taxon>
        <taxon>Schaalia</taxon>
    </lineage>
</organism>
<dbReference type="Proteomes" id="UP000003150">
    <property type="component" value="Unassembled WGS sequence"/>
</dbReference>
<dbReference type="AlphaFoldDB" id="D4U252"/>
<dbReference type="EMBL" id="ACYT02000088">
    <property type="protein sequence ID" value="EFF78784.1"/>
    <property type="molecule type" value="Genomic_DNA"/>
</dbReference>
<sequence length="61" mass="6974">MLGFWGALVRVVTNVVNPRSFSCGFLRCCYKRRQSNGFFGENVGFWAQIDDVCNRGPREVI</sequence>
<gene>
    <name evidence="1" type="ORF">HMPREF0970_02306</name>
</gene>
<proteinExistence type="predicted"/>
<evidence type="ECO:0000313" key="1">
    <source>
        <dbReference type="EMBL" id="EFF78784.1"/>
    </source>
</evidence>
<reference evidence="1 2" key="1">
    <citation type="submission" date="2009-10" db="EMBL/GenBank/DDBJ databases">
        <authorList>
            <person name="Weinstock G."/>
            <person name="Sodergren E."/>
            <person name="Clifton S."/>
            <person name="Fulton L."/>
            <person name="Fulton B."/>
            <person name="Courtney L."/>
            <person name="Fronick C."/>
            <person name="Harrison M."/>
            <person name="Strong C."/>
            <person name="Farmer C."/>
            <person name="Delahaunty K."/>
            <person name="Markovic C."/>
            <person name="Hall O."/>
            <person name="Minx P."/>
            <person name="Tomlinson C."/>
            <person name="Mitreva M."/>
            <person name="Nelson J."/>
            <person name="Hou S."/>
            <person name="Wollam A."/>
            <person name="Pepin K.H."/>
            <person name="Johnson M."/>
            <person name="Bhonagiri V."/>
            <person name="Nash W.E."/>
            <person name="Warren W."/>
            <person name="Chinwalla A."/>
            <person name="Mardis E.R."/>
            <person name="Wilson R.K."/>
        </authorList>
    </citation>
    <scope>NUCLEOTIDE SEQUENCE [LARGE SCALE GENOMIC DNA]</scope>
    <source>
        <strain evidence="1 2">F0309</strain>
    </source>
</reference>
<evidence type="ECO:0000313" key="2">
    <source>
        <dbReference type="Proteomes" id="UP000003150"/>
    </source>
</evidence>
<comment type="caution">
    <text evidence="1">The sequence shown here is derived from an EMBL/GenBank/DDBJ whole genome shotgun (WGS) entry which is preliminary data.</text>
</comment>
<accession>D4U252</accession>
<dbReference type="HOGENOM" id="CLU_2912071_0_0_11"/>
<protein>
    <submittedName>
        <fullName evidence="1">Uncharacterized protein</fullName>
    </submittedName>
</protein>